<dbReference type="Gene3D" id="3.40.50.2000">
    <property type="entry name" value="Glycogen Phosphorylase B"/>
    <property type="match status" value="1"/>
</dbReference>
<dbReference type="SUPFAM" id="SSF53756">
    <property type="entry name" value="UDP-Glycosyltransferase/glycogen phosphorylase"/>
    <property type="match status" value="1"/>
</dbReference>
<dbReference type="Proteomes" id="UP000480312">
    <property type="component" value="Unassembled WGS sequence"/>
</dbReference>
<proteinExistence type="predicted"/>
<evidence type="ECO:0000313" key="3">
    <source>
        <dbReference type="Proteomes" id="UP000480312"/>
    </source>
</evidence>
<dbReference type="RefSeq" id="WP_162218296.1">
    <property type="nucleotide sequence ID" value="NZ_JAAEHK010000008.1"/>
</dbReference>
<reference evidence="2 3" key="1">
    <citation type="submission" date="2020-01" db="EMBL/GenBank/DDBJ databases">
        <title>Whole genome sequencing of Halomonas alkaliphila strain LS44.</title>
        <authorList>
            <person name="Kumar S."/>
            <person name="Paul D."/>
            <person name="Shouche Y."/>
            <person name="Suryavanshi M.V."/>
        </authorList>
    </citation>
    <scope>NUCLEOTIDE SEQUENCE [LARGE SCALE GENOMIC DNA]</scope>
    <source>
        <strain evidence="2 3">LS44</strain>
    </source>
</reference>
<evidence type="ECO:0000259" key="1">
    <source>
        <dbReference type="Pfam" id="PF04101"/>
    </source>
</evidence>
<sequence length="168" mass="18728">MIFITVGTQLPFDRLLEYFDEWRNQEGYAGKVVAQVGEGSQFSSPTIEMFETLSSEEYYQWFCQADGVVSHAGMGSILSCLDHRKRGVFLPRQHALGEHRNDHQRDTAEAFEGKYPSLVFCTEKEAFFNALTSLVDASQSPVDSTSVETNNELGSNIATYLGLKGALL</sequence>
<dbReference type="EMBL" id="JAAEHK010000008">
    <property type="protein sequence ID" value="NDL70408.1"/>
    <property type="molecule type" value="Genomic_DNA"/>
</dbReference>
<dbReference type="InterPro" id="IPR007235">
    <property type="entry name" value="Glyco_trans_28_C"/>
</dbReference>
<dbReference type="Pfam" id="PF04101">
    <property type="entry name" value="Glyco_tran_28_C"/>
    <property type="match status" value="1"/>
</dbReference>
<accession>A0A7C9NPQ4</accession>
<name>A0A7C9NPQ4_9GAMM</name>
<feature type="domain" description="Glycosyl transferase family 28 C-terminal" evidence="1">
    <location>
        <begin position="1"/>
        <end position="115"/>
    </location>
</feature>
<gene>
    <name evidence="2" type="ORF">GPL32_07785</name>
</gene>
<dbReference type="AlphaFoldDB" id="A0A7C9NPQ4"/>
<dbReference type="OrthoDB" id="7186565at2"/>
<comment type="caution">
    <text evidence="2">The sequence shown here is derived from an EMBL/GenBank/DDBJ whole genome shotgun (WGS) entry which is preliminary data.</text>
</comment>
<protein>
    <submittedName>
        <fullName evidence="2">Glycosyl transferase family 28</fullName>
    </submittedName>
</protein>
<dbReference type="GO" id="GO:0016758">
    <property type="term" value="F:hexosyltransferase activity"/>
    <property type="evidence" value="ECO:0007669"/>
    <property type="project" value="InterPro"/>
</dbReference>
<organism evidence="2 3">
    <name type="scientific">Vreelandella alkaliphila</name>
    <dbReference type="NCBI Taxonomy" id="272774"/>
    <lineage>
        <taxon>Bacteria</taxon>
        <taxon>Pseudomonadati</taxon>
        <taxon>Pseudomonadota</taxon>
        <taxon>Gammaproteobacteria</taxon>
        <taxon>Oceanospirillales</taxon>
        <taxon>Halomonadaceae</taxon>
        <taxon>Vreelandella</taxon>
    </lineage>
</organism>
<evidence type="ECO:0000313" key="2">
    <source>
        <dbReference type="EMBL" id="NDL70408.1"/>
    </source>
</evidence>
<keyword evidence="2" id="KW-0808">Transferase</keyword>